<feature type="region of interest" description="Disordered" evidence="1">
    <location>
        <begin position="450"/>
        <end position="508"/>
    </location>
</feature>
<proteinExistence type="predicted"/>
<reference evidence="4" key="1">
    <citation type="submission" date="2016-06" db="UniProtKB">
        <authorList>
            <consortium name="WormBaseParasite"/>
        </authorList>
    </citation>
    <scope>IDENTIFICATION</scope>
</reference>
<dbReference type="AlphaFoldDB" id="A0A183HPB7"/>
<keyword evidence="3" id="KW-1185">Reference proteome</keyword>
<dbReference type="EMBL" id="UZAJ01011329">
    <property type="protein sequence ID" value="VDO59776.1"/>
    <property type="molecule type" value="Genomic_DNA"/>
</dbReference>
<organism evidence="4">
    <name type="scientific">Onchocerca flexuosa</name>
    <dbReference type="NCBI Taxonomy" id="387005"/>
    <lineage>
        <taxon>Eukaryota</taxon>
        <taxon>Metazoa</taxon>
        <taxon>Ecdysozoa</taxon>
        <taxon>Nematoda</taxon>
        <taxon>Chromadorea</taxon>
        <taxon>Rhabditida</taxon>
        <taxon>Spirurina</taxon>
        <taxon>Spiruromorpha</taxon>
        <taxon>Filarioidea</taxon>
        <taxon>Onchocercidae</taxon>
        <taxon>Onchocerca</taxon>
    </lineage>
</organism>
<accession>A0A183HPB7</accession>
<dbReference type="Proteomes" id="UP000267606">
    <property type="component" value="Unassembled WGS sequence"/>
</dbReference>
<feature type="compositionally biased region" description="Low complexity" evidence="1">
    <location>
        <begin position="483"/>
        <end position="502"/>
    </location>
</feature>
<evidence type="ECO:0000313" key="3">
    <source>
        <dbReference type="Proteomes" id="UP000267606"/>
    </source>
</evidence>
<dbReference type="WBParaSite" id="OFLC_0000932801-mRNA-1">
    <property type="protein sequence ID" value="OFLC_0000932801-mRNA-1"/>
    <property type="gene ID" value="OFLC_0000932801"/>
</dbReference>
<reference evidence="2 3" key="2">
    <citation type="submission" date="2018-11" db="EMBL/GenBank/DDBJ databases">
        <authorList>
            <consortium name="Pathogen Informatics"/>
        </authorList>
    </citation>
    <scope>NUCLEOTIDE SEQUENCE [LARGE SCALE GENOMIC DNA]</scope>
</reference>
<evidence type="ECO:0000313" key="2">
    <source>
        <dbReference type="EMBL" id="VDO59776.1"/>
    </source>
</evidence>
<sequence length="508" mass="58351">NSLKRCYRSSQRYRDYNYSEAIENCQKRLDPTDHTGQFVEGSENLRTVRIIPMKFVSNLATKYSSDFEVDKASDSKNLPIDNSESRKALDVSYYGSFRARKIKITPAMKFRKIRPMSFVSKLATKNSPDFQVDNTVPNDISKSRKASNVPYYGPFRARLLKIIPAIKTKRYRSVEEYYSSEREYMSEIPNDKREITKHPVIVKETDNKPTDSKIVSDTCDDTISRHICSEFDEIPLFMQTIPKIDDQKNSLSTNPKIDDRTNSLSTIPKIHDRTNSLPTIPKINVRTNSLSTIPNIDDRTNSLSTIPKIDDRTNSLPTIPKIDDRTESLSIIPKIDSRMNSSGSSSATTINKFEVPEKLLEKNSIFKENRYETGRETLMEVLALLKHRKKEYDENLSSNKKKQLEIIPEKNPEIGENLDGKMQKPGIKKIAAHWYKKTFKNSNKLEKYLQKSEPSQIDRNLNDKQDDKRQQGDKINPQTISQNVDNTSSIDISSNVNSSKSKLLAEIR</sequence>
<gene>
    <name evidence="2" type="ORF">OFLC_LOCUS9330</name>
</gene>
<evidence type="ECO:0000313" key="4">
    <source>
        <dbReference type="WBParaSite" id="OFLC_0000932801-mRNA-1"/>
    </source>
</evidence>
<name>A0A183HPB7_9BILA</name>
<feature type="compositionally biased region" description="Basic and acidic residues" evidence="1">
    <location>
        <begin position="460"/>
        <end position="472"/>
    </location>
</feature>
<dbReference type="STRING" id="387005.A0A183HPB7"/>
<evidence type="ECO:0000256" key="1">
    <source>
        <dbReference type="SAM" id="MobiDB-lite"/>
    </source>
</evidence>
<protein>
    <submittedName>
        <fullName evidence="4">TPR_REGION domain-containing protein</fullName>
    </submittedName>
</protein>